<evidence type="ECO:0000256" key="8">
    <source>
        <dbReference type="ARBA" id="ARBA00023288"/>
    </source>
</evidence>
<dbReference type="Proteomes" id="UP000015103">
    <property type="component" value="Unassembled WGS sequence"/>
</dbReference>
<dbReference type="GO" id="GO:0030234">
    <property type="term" value="F:enzyme regulator activity"/>
    <property type="evidence" value="ECO:0007669"/>
    <property type="project" value="UniProtKB-ARBA"/>
</dbReference>
<reference evidence="12" key="1">
    <citation type="submission" date="2015-05" db="UniProtKB">
        <authorList>
            <consortium name="EnsemblMetazoa"/>
        </authorList>
    </citation>
    <scope>IDENTIFICATION</scope>
</reference>
<dbReference type="InterPro" id="IPR011025">
    <property type="entry name" value="GproteinA_insert"/>
</dbReference>
<dbReference type="FunFam" id="3.40.50.300:FF:000692">
    <property type="entry name" value="Guanine nucleotide-binding protein subunit alpha"/>
    <property type="match status" value="2"/>
</dbReference>
<dbReference type="PRINTS" id="PR00318">
    <property type="entry name" value="GPROTEINA"/>
</dbReference>
<comment type="similarity">
    <text evidence="1 11">Belongs to the G-alpha family. G(q) subfamily.</text>
</comment>
<keyword evidence="5 9" id="KW-0342">GTP-binding</keyword>
<keyword evidence="7 11" id="KW-0807">Transducer</keyword>
<dbReference type="PROSITE" id="PS51882">
    <property type="entry name" value="G_ALPHA"/>
    <property type="match status" value="1"/>
</dbReference>
<dbReference type="InterPro" id="IPR001019">
    <property type="entry name" value="Gprotein_alpha_su"/>
</dbReference>
<evidence type="ECO:0000256" key="11">
    <source>
        <dbReference type="RuleBase" id="RU369122"/>
    </source>
</evidence>
<accession>T1IGD3</accession>
<comment type="function">
    <text evidence="11">Guanine nucleotide-binding proteins (G proteins) are involved as modulators or transducers in various transmembrane signaling systems.</text>
</comment>
<keyword evidence="4 10" id="KW-0460">Magnesium</keyword>
<dbReference type="AlphaFoldDB" id="T1IGD3"/>
<evidence type="ECO:0000256" key="9">
    <source>
        <dbReference type="PIRSR" id="PIRSR601019-1"/>
    </source>
</evidence>
<dbReference type="GO" id="GO:0005525">
    <property type="term" value="F:GTP binding"/>
    <property type="evidence" value="ECO:0007669"/>
    <property type="project" value="UniProtKB-UniRule"/>
</dbReference>
<dbReference type="PANTHER" id="PTHR10218:SF329">
    <property type="entry name" value="GUANINE NUCLEOTIDE-BINDING PROTEIN G(Q) SUBUNIT ALPHA"/>
    <property type="match status" value="1"/>
</dbReference>
<dbReference type="SUPFAM" id="SSF47895">
    <property type="entry name" value="Transducin (alpha subunit), insertion domain"/>
    <property type="match status" value="2"/>
</dbReference>
<dbReference type="Gene3D" id="3.40.50.300">
    <property type="entry name" value="P-loop containing nucleotide triphosphate hydrolases"/>
    <property type="match status" value="2"/>
</dbReference>
<dbReference type="FunFam" id="3.40.50.300:FF:003977">
    <property type="entry name" value="Guanine nucleotide-binding protein G(q) subunit alpha"/>
    <property type="match status" value="1"/>
</dbReference>
<dbReference type="SMART" id="SM00275">
    <property type="entry name" value="G_alpha"/>
    <property type="match status" value="1"/>
</dbReference>
<evidence type="ECO:0000256" key="3">
    <source>
        <dbReference type="ARBA" id="ARBA00022741"/>
    </source>
</evidence>
<dbReference type="Gene3D" id="1.10.400.10">
    <property type="entry name" value="GI Alpha 1, domain 2-like"/>
    <property type="match status" value="1"/>
</dbReference>
<feature type="binding site" evidence="9">
    <location>
        <begin position="242"/>
        <end position="246"/>
    </location>
    <ligand>
        <name>GTP</name>
        <dbReference type="ChEBI" id="CHEBI:37565"/>
    </ligand>
</feature>
<feature type="binding site" evidence="9">
    <location>
        <begin position="149"/>
        <end position="150"/>
    </location>
    <ligand>
        <name>GTP</name>
        <dbReference type="ChEBI" id="CHEBI:37565"/>
    </ligand>
</feature>
<keyword evidence="6" id="KW-0564">Palmitate</keyword>
<keyword evidence="8" id="KW-0449">Lipoprotein</keyword>
<dbReference type="GO" id="GO:0050793">
    <property type="term" value="P:regulation of developmental process"/>
    <property type="evidence" value="ECO:0007669"/>
    <property type="project" value="UniProtKB-ARBA"/>
</dbReference>
<dbReference type="eggNOG" id="KOG0085">
    <property type="taxonomic scope" value="Eukaryota"/>
</dbReference>
<feature type="binding site" evidence="10">
    <location>
        <position position="47"/>
    </location>
    <ligand>
        <name>Mg(2+)</name>
        <dbReference type="ChEBI" id="CHEBI:18420"/>
    </ligand>
</feature>
<proteinExistence type="inferred from homology"/>
<keyword evidence="13" id="KW-1185">Reference proteome</keyword>
<dbReference type="InParanoid" id="T1IGD3"/>
<dbReference type="GO" id="GO:0003925">
    <property type="term" value="F:G protein activity"/>
    <property type="evidence" value="ECO:0007669"/>
    <property type="project" value="UniProtKB-ARBA"/>
</dbReference>
<evidence type="ECO:0000256" key="5">
    <source>
        <dbReference type="ARBA" id="ARBA00023134"/>
    </source>
</evidence>
<dbReference type="OMA" id="GNCISQM"/>
<dbReference type="SUPFAM" id="SSF52540">
    <property type="entry name" value="P-loop containing nucleoside triphosphate hydrolases"/>
    <property type="match status" value="1"/>
</dbReference>
<dbReference type="PRINTS" id="PR00442">
    <property type="entry name" value="GPROTEINAQ"/>
</dbReference>
<comment type="subunit">
    <text evidence="11">G proteins are composed of 3 units; alpha, beta and gamma. The alpha chain contains the guanine nucleotide binding site.</text>
</comment>
<evidence type="ECO:0000256" key="7">
    <source>
        <dbReference type="ARBA" id="ARBA00023224"/>
    </source>
</evidence>
<dbReference type="GO" id="GO:0005834">
    <property type="term" value="C:heterotrimeric G-protein complex"/>
    <property type="evidence" value="ECO:0007669"/>
    <property type="project" value="UniProtKB-UniRule"/>
</dbReference>
<evidence type="ECO:0000256" key="4">
    <source>
        <dbReference type="ARBA" id="ARBA00022842"/>
    </source>
</evidence>
<feature type="binding site" evidence="9">
    <location>
        <position position="368"/>
    </location>
    <ligand>
        <name>GTP</name>
        <dbReference type="ChEBI" id="CHEBI:37565"/>
    </ligand>
</feature>
<keyword evidence="2 10" id="KW-0479">Metal-binding</keyword>
<dbReference type="EnsemblMetazoa" id="RPRC015352-RA">
    <property type="protein sequence ID" value="RPRC015352-PA"/>
    <property type="gene ID" value="RPRC015352"/>
</dbReference>
<feature type="binding site" evidence="9">
    <location>
        <begin position="174"/>
        <end position="180"/>
    </location>
    <ligand>
        <name>GTP</name>
        <dbReference type="ChEBI" id="CHEBI:37565"/>
    </ligand>
</feature>
<dbReference type="STRING" id="13249.T1IGD3"/>
<dbReference type="InterPro" id="IPR027417">
    <property type="entry name" value="P-loop_NTPase"/>
</dbReference>
<evidence type="ECO:0000256" key="6">
    <source>
        <dbReference type="ARBA" id="ARBA00023139"/>
    </source>
</evidence>
<dbReference type="FunCoup" id="T1IGD3">
    <property type="interactions" value="365"/>
</dbReference>
<evidence type="ECO:0000256" key="10">
    <source>
        <dbReference type="PIRSR" id="PIRSR601019-2"/>
    </source>
</evidence>
<dbReference type="GO" id="GO:0031683">
    <property type="term" value="F:G-protein beta/gamma-subunit complex binding"/>
    <property type="evidence" value="ECO:0007669"/>
    <property type="project" value="UniProtKB-UniRule"/>
</dbReference>
<dbReference type="VEuPathDB" id="VectorBase:RPRC015352"/>
<dbReference type="GO" id="GO:0046872">
    <property type="term" value="F:metal ion binding"/>
    <property type="evidence" value="ECO:0007669"/>
    <property type="project" value="UniProtKB-UniRule"/>
</dbReference>
<sequence>MACCLSEEAKEQKRINQEIERQLRKDKRDARRELKLLLLGTGESGKSTFIKQMRIIHGSGYSDEDKRGFIKLVYQNIFMAMQSMIRAMDLLKIQYKDPSMNDKAELIRSVDFETVTTFESPYVEAIKALWADTGIQECYDRRREYQLTDSAKYYLMEIDRVAAPNYLPTEQDILRVRVPTTGIIEYPFDLEEIRFSYLSDLERIESPDYLPTEQDILRARAPTTGIIEYPFDLDSIIFRMVDVGGQRSERRKWIHCFENVTSIIFLVALSEYDQILFESENENRMEESKALFKTIITYPWFQHSSVILFLNKKDLLEEKIMYSHLVDYFPEYDGPKQDHVCAREFVLKMYTRQNPDPERMLYSHFTTATGPQRDAITAREFILRMFVDLNPDSEKIIYHIITCATDTENIKLVFCAVKDTIMQSALKEFNLA</sequence>
<dbReference type="CDD" id="cd00066">
    <property type="entry name" value="G-alpha"/>
    <property type="match status" value="1"/>
</dbReference>
<dbReference type="FunFam" id="1.10.400.10:FF:000002">
    <property type="entry name" value="guanine nucleotide-binding protein G(Q) subunit alpha"/>
    <property type="match status" value="1"/>
</dbReference>
<keyword evidence="3 9" id="KW-0547">Nucleotide-binding</keyword>
<feature type="binding site" evidence="10">
    <location>
        <position position="180"/>
    </location>
    <ligand>
        <name>Mg(2+)</name>
        <dbReference type="ChEBI" id="CHEBI:18420"/>
    </ligand>
</feature>
<dbReference type="GO" id="GO:0007188">
    <property type="term" value="P:adenylate cyclase-modulating G protein-coupled receptor signaling pathway"/>
    <property type="evidence" value="ECO:0007669"/>
    <property type="project" value="TreeGrafter"/>
</dbReference>
<dbReference type="Pfam" id="PF00503">
    <property type="entry name" value="G-alpha"/>
    <property type="match status" value="2"/>
</dbReference>
<dbReference type="GO" id="GO:0000902">
    <property type="term" value="P:cell morphogenesis"/>
    <property type="evidence" value="ECO:0007669"/>
    <property type="project" value="UniProtKB-ARBA"/>
</dbReference>
<feature type="binding site" evidence="9">
    <location>
        <begin position="43"/>
        <end position="48"/>
    </location>
    <ligand>
        <name>GTP</name>
        <dbReference type="ChEBI" id="CHEBI:37565"/>
    </ligand>
</feature>
<feature type="binding site" evidence="9">
    <location>
        <begin position="311"/>
        <end position="314"/>
    </location>
    <ligand>
        <name>GTP</name>
        <dbReference type="ChEBI" id="CHEBI:37565"/>
    </ligand>
</feature>
<dbReference type="InterPro" id="IPR000654">
    <property type="entry name" value="Gprotein_alpha_Q"/>
</dbReference>
<protein>
    <recommendedName>
        <fullName evidence="11">Guanine nucleotide-binding protein subunit alpha</fullName>
    </recommendedName>
</protein>
<evidence type="ECO:0000313" key="12">
    <source>
        <dbReference type="EnsemblMetazoa" id="RPRC015352-PA"/>
    </source>
</evidence>
<evidence type="ECO:0000256" key="1">
    <source>
        <dbReference type="ARBA" id="ARBA00007976"/>
    </source>
</evidence>
<dbReference type="GO" id="GO:0001664">
    <property type="term" value="F:G protein-coupled receptor binding"/>
    <property type="evidence" value="ECO:0007669"/>
    <property type="project" value="UniProtKB-UniRule"/>
</dbReference>
<dbReference type="EMBL" id="ACPB03019051">
    <property type="status" value="NOT_ANNOTATED_CDS"/>
    <property type="molecule type" value="Genomic_DNA"/>
</dbReference>
<dbReference type="GO" id="GO:0005737">
    <property type="term" value="C:cytoplasm"/>
    <property type="evidence" value="ECO:0007669"/>
    <property type="project" value="TreeGrafter"/>
</dbReference>
<evidence type="ECO:0000256" key="2">
    <source>
        <dbReference type="ARBA" id="ARBA00022723"/>
    </source>
</evidence>
<name>T1IGD3_RHOPR</name>
<dbReference type="PANTHER" id="PTHR10218">
    <property type="entry name" value="GTP-BINDING PROTEIN ALPHA SUBUNIT"/>
    <property type="match status" value="1"/>
</dbReference>
<dbReference type="HOGENOM" id="CLU_014184_6_0_1"/>
<organism evidence="12 13">
    <name type="scientific">Rhodnius prolixus</name>
    <name type="common">Triatomid bug</name>
    <dbReference type="NCBI Taxonomy" id="13249"/>
    <lineage>
        <taxon>Eukaryota</taxon>
        <taxon>Metazoa</taxon>
        <taxon>Ecdysozoa</taxon>
        <taxon>Arthropoda</taxon>
        <taxon>Hexapoda</taxon>
        <taxon>Insecta</taxon>
        <taxon>Pterygota</taxon>
        <taxon>Neoptera</taxon>
        <taxon>Paraneoptera</taxon>
        <taxon>Hemiptera</taxon>
        <taxon>Heteroptera</taxon>
        <taxon>Panheteroptera</taxon>
        <taxon>Cimicomorpha</taxon>
        <taxon>Reduviidae</taxon>
        <taxon>Triatominae</taxon>
        <taxon>Rhodnius</taxon>
    </lineage>
</organism>
<evidence type="ECO:0000313" key="13">
    <source>
        <dbReference type="Proteomes" id="UP000015103"/>
    </source>
</evidence>